<accession>X1NJ40</accession>
<name>X1NJ40_9ZZZZ</name>
<dbReference type="EMBL" id="BARV01019377">
    <property type="protein sequence ID" value="GAI30241.1"/>
    <property type="molecule type" value="Genomic_DNA"/>
</dbReference>
<proteinExistence type="predicted"/>
<protein>
    <submittedName>
        <fullName evidence="1">Uncharacterized protein</fullName>
    </submittedName>
</protein>
<evidence type="ECO:0000313" key="1">
    <source>
        <dbReference type="EMBL" id="GAI30241.1"/>
    </source>
</evidence>
<feature type="non-terminal residue" evidence="1">
    <location>
        <position position="1"/>
    </location>
</feature>
<gene>
    <name evidence="1" type="ORF">S06H3_32570</name>
</gene>
<sequence length="87" mass="10016">LGNVSWLLDHIDLENEVAVIDVTPSEHVVVQIGKHDDKPIYEHRKATVKEKQDALLKVQDLIYNHTKDELYAMSKCHKLERPFKGGK</sequence>
<organism evidence="1">
    <name type="scientific">marine sediment metagenome</name>
    <dbReference type="NCBI Taxonomy" id="412755"/>
    <lineage>
        <taxon>unclassified sequences</taxon>
        <taxon>metagenomes</taxon>
        <taxon>ecological metagenomes</taxon>
    </lineage>
</organism>
<comment type="caution">
    <text evidence="1">The sequence shown here is derived from an EMBL/GenBank/DDBJ whole genome shotgun (WGS) entry which is preliminary data.</text>
</comment>
<reference evidence="1" key="1">
    <citation type="journal article" date="2014" name="Front. Microbiol.">
        <title>High frequency of phylogenetically diverse reductive dehalogenase-homologous genes in deep subseafloor sedimentary metagenomes.</title>
        <authorList>
            <person name="Kawai M."/>
            <person name="Futagami T."/>
            <person name="Toyoda A."/>
            <person name="Takaki Y."/>
            <person name="Nishi S."/>
            <person name="Hori S."/>
            <person name="Arai W."/>
            <person name="Tsubouchi T."/>
            <person name="Morono Y."/>
            <person name="Uchiyama I."/>
            <person name="Ito T."/>
            <person name="Fujiyama A."/>
            <person name="Inagaki F."/>
            <person name="Takami H."/>
        </authorList>
    </citation>
    <scope>NUCLEOTIDE SEQUENCE</scope>
    <source>
        <strain evidence="1">Expedition CK06-06</strain>
    </source>
</reference>
<dbReference type="AlphaFoldDB" id="X1NJ40"/>